<protein>
    <recommendedName>
        <fullName evidence="1">Spermatogenesis-associated protein 20-like TRX domain-containing protein</fullName>
    </recommendedName>
</protein>
<organism evidence="2">
    <name type="scientific">Sulfurovum sp. enrichment culture clone C5</name>
    <dbReference type="NCBI Taxonomy" id="497650"/>
    <lineage>
        <taxon>Bacteria</taxon>
        <taxon>Pseudomonadati</taxon>
        <taxon>Campylobacterota</taxon>
        <taxon>Epsilonproteobacteria</taxon>
        <taxon>Campylobacterales</taxon>
        <taxon>Sulfurovaceae</taxon>
        <taxon>Sulfurovum</taxon>
        <taxon>environmental samples</taxon>
    </lineage>
</organism>
<evidence type="ECO:0000259" key="1">
    <source>
        <dbReference type="Pfam" id="PF03190"/>
    </source>
</evidence>
<gene>
    <name evidence="2" type="ORF">BN3087_510005</name>
</gene>
<reference evidence="2" key="1">
    <citation type="submission" date="2015-11" db="EMBL/GenBank/DDBJ databases">
        <authorList>
            <person name="Zhang Y."/>
            <person name="Guo Z."/>
        </authorList>
    </citation>
    <scope>NUCLEOTIDE SEQUENCE</scope>
    <source>
        <strain evidence="2">BN30871</strain>
    </source>
</reference>
<sequence length="643" mass="74612">MANHLINETSPYLLAHANNPVKWYPWAEEALNKAIIENKPIFVSIGYSSCHWCHVMEKESFENKDIAKILNENFISIKVDREERPDIDKYFQEVYSLMNGKGGGWPTSIFLTPDLKPFYSATYIPPTPKYGIMGFNELLDVIIKRYKQSESLLKEKGDEILEFLNPKKRKIEATKIDLDIISRFTTQAKSLHDKDFGGFGKSPKFPQTSIYTTLIEFHKFTKDDGIENIIKHSLDSMIKGGFYDLVDGGFCRYSTDEKWLIPHFEKMTYDNALLCELYLKAYFLTNHIKYRNIAFDTADFMLKFMCDGNLFYSASDADSKSGEGEYFIYSYDEAIRAFKNADIKDADTLAKQLNITKNGNFEGKSIINHEEENIPNYDIGIKSLQEVRKKREYPFVDKKIILAWNAMMINSLFLLGQVDENYIDKAKNSLAYLIKKLYLNNTLYHSTIGTNEPKIKAFLEDYAYLANTLVNAYGITFDKNYLDFSIILANEAIKRFYKNHEWEFANGEFATKAEIYDTSYPSSVAMMIDVLLKLDTLSEFDYDEIIFKSIERHSYSLMRQPISSPLMTSVALKYLRKYMVLKSSKENLKKFKNEIRNINYPYILLEENNDDNWSICGKGACFIHTLDFKEIKIELEKLLSKGI</sequence>
<dbReference type="PIRSF" id="PIRSF006402">
    <property type="entry name" value="UCP006402_thioredoxin"/>
    <property type="match status" value="1"/>
</dbReference>
<dbReference type="SUPFAM" id="SSF48208">
    <property type="entry name" value="Six-hairpin glycosidases"/>
    <property type="match status" value="1"/>
</dbReference>
<name>A0A0S4XNM7_9BACT</name>
<dbReference type="Pfam" id="PF03190">
    <property type="entry name" value="Thioredox_DsbH"/>
    <property type="match status" value="1"/>
</dbReference>
<dbReference type="SUPFAM" id="SSF52833">
    <property type="entry name" value="Thioredoxin-like"/>
    <property type="match status" value="1"/>
</dbReference>
<accession>A0A0S4XNM7</accession>
<dbReference type="Gene3D" id="3.40.30.10">
    <property type="entry name" value="Glutaredoxin"/>
    <property type="match status" value="1"/>
</dbReference>
<dbReference type="PANTHER" id="PTHR42899:SF1">
    <property type="entry name" value="SPERMATOGENESIS-ASSOCIATED PROTEIN 20"/>
    <property type="match status" value="1"/>
</dbReference>
<dbReference type="CDD" id="cd02955">
    <property type="entry name" value="SSP411"/>
    <property type="match status" value="1"/>
</dbReference>
<dbReference type="InterPro" id="IPR036249">
    <property type="entry name" value="Thioredoxin-like_sf"/>
</dbReference>
<evidence type="ECO:0000313" key="2">
    <source>
        <dbReference type="EMBL" id="CUV65914.1"/>
    </source>
</evidence>
<dbReference type="InterPro" id="IPR008928">
    <property type="entry name" value="6-hairpin_glycosidase_sf"/>
</dbReference>
<dbReference type="InterPro" id="IPR004879">
    <property type="entry name" value="Ssp411-like_TRX"/>
</dbReference>
<dbReference type="PANTHER" id="PTHR42899">
    <property type="entry name" value="SPERMATOGENESIS-ASSOCIATED PROTEIN 20"/>
    <property type="match status" value="1"/>
</dbReference>
<dbReference type="EMBL" id="FAXN01000053">
    <property type="protein sequence ID" value="CUV65914.1"/>
    <property type="molecule type" value="Genomic_DNA"/>
</dbReference>
<dbReference type="AlphaFoldDB" id="A0A0S4XNM7"/>
<dbReference type="GO" id="GO:0005975">
    <property type="term" value="P:carbohydrate metabolic process"/>
    <property type="evidence" value="ECO:0007669"/>
    <property type="project" value="InterPro"/>
</dbReference>
<proteinExistence type="predicted"/>
<feature type="domain" description="Spermatogenesis-associated protein 20-like TRX" evidence="1">
    <location>
        <begin position="3"/>
        <end position="164"/>
    </location>
</feature>
<dbReference type="InterPro" id="IPR024705">
    <property type="entry name" value="Ssp411"/>
</dbReference>